<evidence type="ECO:0008006" key="4">
    <source>
        <dbReference type="Google" id="ProtNLM"/>
    </source>
</evidence>
<dbReference type="AlphaFoldDB" id="A0A974CJN6"/>
<dbReference type="Proteomes" id="UP000694892">
    <property type="component" value="Chromosome 6S"/>
</dbReference>
<sequence>MLIFLLLNITPGPVCFPDTLSLSHKNLPGGGKGRPDFVWFPLPPSPFLLSLAAEKQKLLLFNRRAAACKACKTETPPHPCTLTKNTCTLGHFWGRAKKAFVLGTPTPQGK</sequence>
<proteinExistence type="predicted"/>
<evidence type="ECO:0000313" key="2">
    <source>
        <dbReference type="EMBL" id="OCT74633.1"/>
    </source>
</evidence>
<reference evidence="3" key="1">
    <citation type="journal article" date="2016" name="Nature">
        <title>Genome evolution in the allotetraploid frog Xenopus laevis.</title>
        <authorList>
            <person name="Session A.M."/>
            <person name="Uno Y."/>
            <person name="Kwon T."/>
            <person name="Chapman J.A."/>
            <person name="Toyoda A."/>
            <person name="Takahashi S."/>
            <person name="Fukui A."/>
            <person name="Hikosaka A."/>
            <person name="Suzuki A."/>
            <person name="Kondo M."/>
            <person name="van Heeringen S.J."/>
            <person name="Quigley I."/>
            <person name="Heinz S."/>
            <person name="Ogino H."/>
            <person name="Ochi H."/>
            <person name="Hellsten U."/>
            <person name="Lyons J.B."/>
            <person name="Simakov O."/>
            <person name="Putnam N."/>
            <person name="Stites J."/>
            <person name="Kuroki Y."/>
            <person name="Tanaka T."/>
            <person name="Michiue T."/>
            <person name="Watanabe M."/>
            <person name="Bogdanovic O."/>
            <person name="Lister R."/>
            <person name="Georgiou G."/>
            <person name="Paranjpe S.S."/>
            <person name="van Kruijsbergen I."/>
            <person name="Shu S."/>
            <person name="Carlson J."/>
            <person name="Kinoshita T."/>
            <person name="Ohta Y."/>
            <person name="Mawaribuchi S."/>
            <person name="Jenkins J."/>
            <person name="Grimwood J."/>
            <person name="Schmutz J."/>
            <person name="Mitros T."/>
            <person name="Mozaffari S.V."/>
            <person name="Suzuki Y."/>
            <person name="Haramoto Y."/>
            <person name="Yamamoto T.S."/>
            <person name="Takagi C."/>
            <person name="Heald R."/>
            <person name="Miller K."/>
            <person name="Haudenschild C."/>
            <person name="Kitzman J."/>
            <person name="Nakayama T."/>
            <person name="Izutsu Y."/>
            <person name="Robert J."/>
            <person name="Fortriede J."/>
            <person name="Burns K."/>
            <person name="Lotay V."/>
            <person name="Karimi K."/>
            <person name="Yasuoka Y."/>
            <person name="Dichmann D.S."/>
            <person name="Flajnik M.F."/>
            <person name="Houston D.W."/>
            <person name="Shendure J."/>
            <person name="DuPasquier L."/>
            <person name="Vize P.D."/>
            <person name="Zorn A.M."/>
            <person name="Ito M."/>
            <person name="Marcotte E.M."/>
            <person name="Wallingford J.B."/>
            <person name="Ito Y."/>
            <person name="Asashima M."/>
            <person name="Ueno N."/>
            <person name="Matsuda Y."/>
            <person name="Veenstra G.J."/>
            <person name="Fujiyama A."/>
            <person name="Harland R.M."/>
            <person name="Taira M."/>
            <person name="Rokhsar D.S."/>
        </authorList>
    </citation>
    <scope>NUCLEOTIDE SEQUENCE [LARGE SCALE GENOMIC DNA]</scope>
    <source>
        <strain evidence="3">J</strain>
    </source>
</reference>
<organism evidence="2 3">
    <name type="scientific">Xenopus laevis</name>
    <name type="common">African clawed frog</name>
    <dbReference type="NCBI Taxonomy" id="8355"/>
    <lineage>
        <taxon>Eukaryota</taxon>
        <taxon>Metazoa</taxon>
        <taxon>Chordata</taxon>
        <taxon>Craniata</taxon>
        <taxon>Vertebrata</taxon>
        <taxon>Euteleostomi</taxon>
        <taxon>Amphibia</taxon>
        <taxon>Batrachia</taxon>
        <taxon>Anura</taxon>
        <taxon>Pipoidea</taxon>
        <taxon>Pipidae</taxon>
        <taxon>Xenopodinae</taxon>
        <taxon>Xenopus</taxon>
        <taxon>Xenopus</taxon>
    </lineage>
</organism>
<feature type="chain" id="PRO_5037239138" description="Secreted protein" evidence="1">
    <location>
        <begin position="16"/>
        <end position="110"/>
    </location>
</feature>
<accession>A0A974CJN6</accession>
<name>A0A974CJN6_XENLA</name>
<keyword evidence="1" id="KW-0732">Signal</keyword>
<dbReference type="EMBL" id="CM004477">
    <property type="protein sequence ID" value="OCT74633.1"/>
    <property type="molecule type" value="Genomic_DNA"/>
</dbReference>
<gene>
    <name evidence="2" type="ORF">XELAEV_18033619mg</name>
</gene>
<evidence type="ECO:0000313" key="3">
    <source>
        <dbReference type="Proteomes" id="UP000694892"/>
    </source>
</evidence>
<feature type="signal peptide" evidence="1">
    <location>
        <begin position="1"/>
        <end position="15"/>
    </location>
</feature>
<protein>
    <recommendedName>
        <fullName evidence="4">Secreted protein</fullName>
    </recommendedName>
</protein>
<evidence type="ECO:0000256" key="1">
    <source>
        <dbReference type="SAM" id="SignalP"/>
    </source>
</evidence>